<feature type="transmembrane region" description="Helical" evidence="1">
    <location>
        <begin position="91"/>
        <end position="119"/>
    </location>
</feature>
<accession>A0A816RUL3</accession>
<gene>
    <name evidence="3" type="ORF">WKI299_LOCUS15974</name>
    <name evidence="4" type="ORF">XDN619_LOCUS26741</name>
</gene>
<dbReference type="AlphaFoldDB" id="A0A816RUL3"/>
<evidence type="ECO:0000313" key="4">
    <source>
        <dbReference type="EMBL" id="CAF2141082.1"/>
    </source>
</evidence>
<feature type="transmembrane region" description="Helical" evidence="1">
    <location>
        <begin position="296"/>
        <end position="315"/>
    </location>
</feature>
<protein>
    <submittedName>
        <fullName evidence="3">Uncharacterized protein</fullName>
    </submittedName>
</protein>
<evidence type="ECO:0000256" key="1">
    <source>
        <dbReference type="SAM" id="Phobius"/>
    </source>
</evidence>
<reference evidence="3" key="1">
    <citation type="submission" date="2021-02" db="EMBL/GenBank/DDBJ databases">
        <authorList>
            <person name="Nowell W R."/>
        </authorList>
    </citation>
    <scope>NUCLEOTIDE SEQUENCE</scope>
</reference>
<dbReference type="Proteomes" id="UP000663887">
    <property type="component" value="Unassembled WGS sequence"/>
</dbReference>
<name>A0A816RUL3_9BILA</name>
<feature type="signal peptide" evidence="2">
    <location>
        <begin position="1"/>
        <end position="22"/>
    </location>
</feature>
<evidence type="ECO:0000256" key="2">
    <source>
        <dbReference type="SAM" id="SignalP"/>
    </source>
</evidence>
<feature type="transmembrane region" description="Helical" evidence="1">
    <location>
        <begin position="177"/>
        <end position="195"/>
    </location>
</feature>
<keyword evidence="2" id="KW-0732">Signal</keyword>
<keyword evidence="1" id="KW-1133">Transmembrane helix</keyword>
<feature type="transmembrane region" description="Helical" evidence="1">
    <location>
        <begin position="233"/>
        <end position="253"/>
    </location>
</feature>
<feature type="transmembrane region" description="Helical" evidence="1">
    <location>
        <begin position="349"/>
        <end position="370"/>
    </location>
</feature>
<dbReference type="EMBL" id="CAJNRG010012567">
    <property type="protein sequence ID" value="CAF2141082.1"/>
    <property type="molecule type" value="Genomic_DNA"/>
</dbReference>
<evidence type="ECO:0000313" key="3">
    <source>
        <dbReference type="EMBL" id="CAF2080094.1"/>
    </source>
</evidence>
<feature type="transmembrane region" description="Helical" evidence="1">
    <location>
        <begin position="201"/>
        <end position="226"/>
    </location>
</feature>
<feature type="transmembrane region" description="Helical" evidence="1">
    <location>
        <begin position="265"/>
        <end position="284"/>
    </location>
</feature>
<proteinExistence type="predicted"/>
<comment type="caution">
    <text evidence="3">The sequence shown here is derived from an EMBL/GenBank/DDBJ whole genome shotgun (WGS) entry which is preliminary data.</text>
</comment>
<feature type="chain" id="PRO_5036230489" evidence="2">
    <location>
        <begin position="23"/>
        <end position="385"/>
    </location>
</feature>
<sequence length="385" mass="43958">MTSFNYMIFIISILWLSTNVLSDNDVDLLPKSIDKLKDYYDVIKNLEKRGILSKVIAANEKRLYVEHATKLIGRKELLTEEEFLTWKQYQLIVSFSNVVAIIAGAIVIIALTVLLGFFILPKLVDIPAIVWEILFYGISFCLMILVAKSWLIFLGCLAFVATLSFTIKFHFQRNKHVGLVASWVCFFAWTFVAIYQQNREAGYLAVMALESSLGFIVFVGELFLIIGFQDEKVIPSATIASFVLIILGSILHIQKQSNILAVPFSRPLLFLGTFVYFIGLLILSSRLYSDIKSKRLRFWLMQIIAFFSGLATMLFGPMLELPFIRAIGGTMFVIWLMEKYVEIVPWKNTITVTGSMLGFGILLYGFAYFLQKNPQYFIFHVYSSE</sequence>
<keyword evidence="1" id="KW-0812">Transmembrane</keyword>
<organism evidence="3 5">
    <name type="scientific">Rotaria magnacalcarata</name>
    <dbReference type="NCBI Taxonomy" id="392030"/>
    <lineage>
        <taxon>Eukaryota</taxon>
        <taxon>Metazoa</taxon>
        <taxon>Spiralia</taxon>
        <taxon>Gnathifera</taxon>
        <taxon>Rotifera</taxon>
        <taxon>Eurotatoria</taxon>
        <taxon>Bdelloidea</taxon>
        <taxon>Philodinida</taxon>
        <taxon>Philodinidae</taxon>
        <taxon>Rotaria</taxon>
    </lineage>
</organism>
<dbReference type="Proteomes" id="UP000663856">
    <property type="component" value="Unassembled WGS sequence"/>
</dbReference>
<keyword evidence="1" id="KW-0472">Membrane</keyword>
<dbReference type="EMBL" id="CAJNRF010006287">
    <property type="protein sequence ID" value="CAF2080094.1"/>
    <property type="molecule type" value="Genomic_DNA"/>
</dbReference>
<evidence type="ECO:0000313" key="5">
    <source>
        <dbReference type="Proteomes" id="UP000663856"/>
    </source>
</evidence>